<keyword evidence="4" id="KW-0067">ATP-binding</keyword>
<dbReference type="GO" id="GO:0005524">
    <property type="term" value="F:ATP binding"/>
    <property type="evidence" value="ECO:0007669"/>
    <property type="project" value="UniProtKB-KW"/>
</dbReference>
<evidence type="ECO:0000313" key="8">
    <source>
        <dbReference type="EMBL" id="PMB64045.1"/>
    </source>
</evidence>
<dbReference type="InterPro" id="IPR011527">
    <property type="entry name" value="ABC1_TM_dom"/>
</dbReference>
<dbReference type="Pfam" id="PF00664">
    <property type="entry name" value="ABC_membrane"/>
    <property type="match status" value="1"/>
</dbReference>
<evidence type="ECO:0000256" key="4">
    <source>
        <dbReference type="ARBA" id="ARBA00022840"/>
    </source>
</evidence>
<dbReference type="Proteomes" id="UP000235728">
    <property type="component" value="Unassembled WGS sequence"/>
</dbReference>
<sequence>MAPVLMVVFYLLQSFYLKTSRQVRLLEIEAKAPLYTHFIGSVAGASTIRTFGWQSEYRERNGHLIDRGQRAAYLQSCIQIWLGLA</sequence>
<protein>
    <submittedName>
        <fullName evidence="8">Multidrug resistance-associated protein 1</fullName>
    </submittedName>
</protein>
<comment type="caution">
    <text evidence="8">The sequence shown here is derived from an EMBL/GenBank/DDBJ whole genome shotgun (WGS) entry which is preliminary data.</text>
</comment>
<evidence type="ECO:0000256" key="1">
    <source>
        <dbReference type="ARBA" id="ARBA00022448"/>
    </source>
</evidence>
<evidence type="ECO:0000256" key="3">
    <source>
        <dbReference type="ARBA" id="ARBA00022741"/>
    </source>
</evidence>
<feature type="domain" description="ABC transmembrane type-1" evidence="7">
    <location>
        <begin position="1"/>
        <end position="85"/>
    </location>
</feature>
<evidence type="ECO:0000313" key="9">
    <source>
        <dbReference type="Proteomes" id="UP000235728"/>
    </source>
</evidence>
<name>A0A2N6N9U2_BEABA</name>
<keyword evidence="5" id="KW-1133">Transmembrane helix</keyword>
<dbReference type="AlphaFoldDB" id="A0A2N6N9U2"/>
<gene>
    <name evidence="8" type="primary">ABCC1_1</name>
    <name evidence="8" type="ORF">BM221_010211</name>
</gene>
<dbReference type="SUPFAM" id="SSF90123">
    <property type="entry name" value="ABC transporter transmembrane region"/>
    <property type="match status" value="1"/>
</dbReference>
<keyword evidence="6" id="KW-0472">Membrane</keyword>
<organism evidence="8 9">
    <name type="scientific">Beauveria bassiana</name>
    <name type="common">White muscardine disease fungus</name>
    <name type="synonym">Tritirachium shiotae</name>
    <dbReference type="NCBI Taxonomy" id="176275"/>
    <lineage>
        <taxon>Eukaryota</taxon>
        <taxon>Fungi</taxon>
        <taxon>Dikarya</taxon>
        <taxon>Ascomycota</taxon>
        <taxon>Pezizomycotina</taxon>
        <taxon>Sordariomycetes</taxon>
        <taxon>Hypocreomycetidae</taxon>
        <taxon>Hypocreales</taxon>
        <taxon>Cordycipitaceae</taxon>
        <taxon>Beauveria</taxon>
    </lineage>
</organism>
<dbReference type="InterPro" id="IPR050173">
    <property type="entry name" value="ABC_transporter_C-like"/>
</dbReference>
<proteinExistence type="predicted"/>
<keyword evidence="3" id="KW-0547">Nucleotide-binding</keyword>
<evidence type="ECO:0000256" key="6">
    <source>
        <dbReference type="ARBA" id="ARBA00023136"/>
    </source>
</evidence>
<keyword evidence="1" id="KW-0813">Transport</keyword>
<dbReference type="GO" id="GO:0140359">
    <property type="term" value="F:ABC-type transporter activity"/>
    <property type="evidence" value="ECO:0007669"/>
    <property type="project" value="InterPro"/>
</dbReference>
<reference evidence="8 9" key="1">
    <citation type="journal article" date="2016" name="Appl. Microbiol. Biotechnol.">
        <title>Characterization of T-DNA insertion mutants with decreased virulence in the entomopathogenic fungus Beauveria bassiana JEF-007.</title>
        <authorList>
            <person name="Kim S."/>
            <person name="Lee S.J."/>
            <person name="Nai Y.S."/>
            <person name="Yu J.S."/>
            <person name="Lee M.R."/>
            <person name="Yang Y.T."/>
            <person name="Kim J.S."/>
        </authorList>
    </citation>
    <scope>NUCLEOTIDE SEQUENCE [LARGE SCALE GENOMIC DNA]</scope>
    <source>
        <strain evidence="8 9">JEF-007</strain>
    </source>
</reference>
<dbReference type="PANTHER" id="PTHR24223:SF404">
    <property type="entry name" value="ABC MULTIDRUG TRANSPORTER (EUROFUNG)-RELATED"/>
    <property type="match status" value="1"/>
</dbReference>
<evidence type="ECO:0000256" key="5">
    <source>
        <dbReference type="ARBA" id="ARBA00022989"/>
    </source>
</evidence>
<dbReference type="EMBL" id="MRVG01000015">
    <property type="protein sequence ID" value="PMB64045.1"/>
    <property type="molecule type" value="Genomic_DNA"/>
</dbReference>
<dbReference type="PROSITE" id="PS50929">
    <property type="entry name" value="ABC_TM1F"/>
    <property type="match status" value="1"/>
</dbReference>
<dbReference type="InterPro" id="IPR036640">
    <property type="entry name" value="ABC1_TM_sf"/>
</dbReference>
<dbReference type="Gene3D" id="1.20.1560.10">
    <property type="entry name" value="ABC transporter type 1, transmembrane domain"/>
    <property type="match status" value="1"/>
</dbReference>
<accession>A0A2N6N9U2</accession>
<evidence type="ECO:0000256" key="2">
    <source>
        <dbReference type="ARBA" id="ARBA00022692"/>
    </source>
</evidence>
<dbReference type="PANTHER" id="PTHR24223">
    <property type="entry name" value="ATP-BINDING CASSETTE SUB-FAMILY C"/>
    <property type="match status" value="1"/>
</dbReference>
<evidence type="ECO:0000259" key="7">
    <source>
        <dbReference type="PROSITE" id="PS50929"/>
    </source>
</evidence>
<dbReference type="GO" id="GO:0016020">
    <property type="term" value="C:membrane"/>
    <property type="evidence" value="ECO:0007669"/>
    <property type="project" value="InterPro"/>
</dbReference>
<keyword evidence="2" id="KW-0812">Transmembrane</keyword>